<dbReference type="AlphaFoldDB" id="A0A840D5M4"/>
<evidence type="ECO:0000259" key="3">
    <source>
        <dbReference type="Pfam" id="PF16151"/>
    </source>
</evidence>
<organism evidence="4 5">
    <name type="scientific">Bacteroides reticulotermitis</name>
    <dbReference type="NCBI Taxonomy" id="1133319"/>
    <lineage>
        <taxon>Bacteria</taxon>
        <taxon>Pseudomonadati</taxon>
        <taxon>Bacteroidota</taxon>
        <taxon>Bacteroidia</taxon>
        <taxon>Bacteroidales</taxon>
        <taxon>Bacteroidaceae</taxon>
        <taxon>Bacteroides</taxon>
    </lineage>
</organism>
<dbReference type="InterPro" id="IPR024361">
    <property type="entry name" value="BACON"/>
</dbReference>
<dbReference type="RefSeq" id="WP_244978129.1">
    <property type="nucleotide sequence ID" value="NZ_JACIER010000022.1"/>
</dbReference>
<keyword evidence="5" id="KW-1185">Reference proteome</keyword>
<name>A0A840D5M4_9BACE</name>
<evidence type="ECO:0000313" key="4">
    <source>
        <dbReference type="EMBL" id="MBB4046089.1"/>
    </source>
</evidence>
<dbReference type="Pfam" id="PF13004">
    <property type="entry name" value="BACON"/>
    <property type="match status" value="1"/>
</dbReference>
<gene>
    <name evidence="4" type="ORF">GGR06_003917</name>
</gene>
<dbReference type="Pfam" id="PF16151">
    <property type="entry name" value="DUF4859"/>
    <property type="match status" value="1"/>
</dbReference>
<feature type="domain" description="BACON" evidence="2">
    <location>
        <begin position="88"/>
        <end position="139"/>
    </location>
</feature>
<dbReference type="InterPro" id="IPR032339">
    <property type="entry name" value="DUF4859"/>
</dbReference>
<sequence length="769" mass="86359">MKQTLRKYSSKVSMKTRFISFKSLFPLLALCLTVQMSACSDNEEVVNPEITVGEGQKEVNVVWNEVETSVKFEATTNWTATVKDPAGEACNWLKLNKYQGTGGHISIPILFESNDSEIYRTAVITLLCGDKSTTINIIQGANPNAVLVMNESDIKDFNKYYKPGEFNNINMLRSDAKWSWFRHKQSEHFFVFWEPGFGEDPNGEAVNAALRVDIDDLLERAEEFYKTNVEVLKFANVGSGKSYLDTYKMEIYLLYQSEWLATGSGYDNKIGALWVNPSTCQPVGSTIAHEIGHSFQYQVYCDKLLNGAVDDSRQGFRYGFAADASGGNSFWEQCAQWQSFQDYPDQLFGYHVTVWKANYHRHFNHEWMRYASYWLQYYWAQKHGVDVVGEVWKQSKFPEDPLMTYQRLYCNNSLEALYTELYDYATRMVTYDIDVMRNYATEDARNYTTKLYDNAGYYQVAYASCPGTSGFNIIPLNVVDAGTTIKANFVGLAAGSSLAADDAGNMIDGDGKTVGSTDTYNKTSNTSAGWRYGFVAVVNGKAQYAPMHKADTETVSYTIPTGTSHLYFVVLGAPTQYATHPWNDTEADDDQWPYKVKFEGTDLLGSFYIDTNADPKSETFTYNLTCSASTAGYELGTINLYSTGDIKKLAQAFVMKPDVLSGRTLDIANETTVTPAEGKVALGLLQSDNTYSYTYSANGGFYCTAQGDRGTWGADAPIWFEYNKDSFVITYGHKPGKSVDGQKYTIKPVLVYVKNGTQYKATFVINLQF</sequence>
<comment type="caution">
    <text evidence="4">The sequence shown here is derived from an EMBL/GenBank/DDBJ whole genome shotgun (WGS) entry which is preliminary data.</text>
</comment>
<dbReference type="Pfam" id="PF19527">
    <property type="entry name" value="DUF6055"/>
    <property type="match status" value="1"/>
</dbReference>
<keyword evidence="1" id="KW-0732">Signal</keyword>
<feature type="signal peptide" evidence="1">
    <location>
        <begin position="1"/>
        <end position="38"/>
    </location>
</feature>
<accession>A0A840D5M4</accession>
<dbReference type="CDD" id="cd14948">
    <property type="entry name" value="BACON"/>
    <property type="match status" value="1"/>
</dbReference>
<protein>
    <recommendedName>
        <fullName evidence="6">DUF4859 domain-containing protein</fullName>
    </recommendedName>
</protein>
<evidence type="ECO:0000313" key="5">
    <source>
        <dbReference type="Proteomes" id="UP000560658"/>
    </source>
</evidence>
<reference evidence="4" key="1">
    <citation type="submission" date="2020-08" db="EMBL/GenBank/DDBJ databases">
        <title>Genomic Encyclopedia of Type Strains, Phase IV (KMG-IV): sequencing the most valuable type-strain genomes for metagenomic binning, comparative biology and taxonomic classification.</title>
        <authorList>
            <person name="Goeker M."/>
        </authorList>
    </citation>
    <scope>NUCLEOTIDE SEQUENCE [LARGE SCALE GENOMIC DNA]</scope>
    <source>
        <strain evidence="4">DSM 105720</strain>
    </source>
</reference>
<evidence type="ECO:0008006" key="6">
    <source>
        <dbReference type="Google" id="ProtNLM"/>
    </source>
</evidence>
<feature type="domain" description="DUF4859" evidence="3">
    <location>
        <begin position="640"/>
        <end position="755"/>
    </location>
</feature>
<dbReference type="Gene3D" id="2.60.40.10">
    <property type="entry name" value="Immunoglobulins"/>
    <property type="match status" value="1"/>
</dbReference>
<dbReference type="Proteomes" id="UP000560658">
    <property type="component" value="Unassembled WGS sequence"/>
</dbReference>
<evidence type="ECO:0000259" key="2">
    <source>
        <dbReference type="Pfam" id="PF13004"/>
    </source>
</evidence>
<dbReference type="EMBL" id="JACIER010000022">
    <property type="protein sequence ID" value="MBB4046089.1"/>
    <property type="molecule type" value="Genomic_DNA"/>
</dbReference>
<dbReference type="InterPro" id="IPR045690">
    <property type="entry name" value="DUF6055"/>
</dbReference>
<dbReference type="InterPro" id="IPR013783">
    <property type="entry name" value="Ig-like_fold"/>
</dbReference>
<evidence type="ECO:0000256" key="1">
    <source>
        <dbReference type="SAM" id="SignalP"/>
    </source>
</evidence>
<proteinExistence type="predicted"/>
<feature type="chain" id="PRO_5032812105" description="DUF4859 domain-containing protein" evidence="1">
    <location>
        <begin position="39"/>
        <end position="769"/>
    </location>
</feature>